<keyword evidence="1" id="KW-0812">Transmembrane</keyword>
<feature type="transmembrane region" description="Helical" evidence="1">
    <location>
        <begin position="21"/>
        <end position="40"/>
    </location>
</feature>
<accession>A0A285U6M6</accession>
<evidence type="ECO:0000256" key="1">
    <source>
        <dbReference type="SAM" id="Phobius"/>
    </source>
</evidence>
<gene>
    <name evidence="2" type="ORF">SAMN05877842_103174</name>
</gene>
<feature type="transmembrane region" description="Helical" evidence="1">
    <location>
        <begin position="223"/>
        <end position="250"/>
    </location>
</feature>
<dbReference type="PROSITE" id="PS51257">
    <property type="entry name" value="PROKAR_LIPOPROTEIN"/>
    <property type="match status" value="1"/>
</dbReference>
<reference evidence="3" key="1">
    <citation type="submission" date="2017-08" db="EMBL/GenBank/DDBJ databases">
        <authorList>
            <person name="Varghese N."/>
            <person name="Submissions S."/>
        </authorList>
    </citation>
    <scope>NUCLEOTIDE SEQUENCE [LARGE SCALE GENOMIC DNA]</scope>
    <source>
        <strain evidence="3">JC23</strain>
    </source>
</reference>
<keyword evidence="1" id="KW-0472">Membrane</keyword>
<dbReference type="EMBL" id="OBQC01000003">
    <property type="protein sequence ID" value="SOC37383.1"/>
    <property type="molecule type" value="Genomic_DNA"/>
</dbReference>
<evidence type="ECO:0000313" key="3">
    <source>
        <dbReference type="Proteomes" id="UP000219252"/>
    </source>
</evidence>
<protein>
    <submittedName>
        <fullName evidence="2">ABC-2 type transport system permease protein</fullName>
    </submittedName>
</protein>
<feature type="transmembrane region" description="Helical" evidence="1">
    <location>
        <begin position="291"/>
        <end position="309"/>
    </location>
</feature>
<keyword evidence="3" id="KW-1185">Reference proteome</keyword>
<organism evidence="2 3">
    <name type="scientific">Ureibacillus acetophenoni</name>
    <dbReference type="NCBI Taxonomy" id="614649"/>
    <lineage>
        <taxon>Bacteria</taxon>
        <taxon>Bacillati</taxon>
        <taxon>Bacillota</taxon>
        <taxon>Bacilli</taxon>
        <taxon>Bacillales</taxon>
        <taxon>Caryophanaceae</taxon>
        <taxon>Ureibacillus</taxon>
    </lineage>
</organism>
<sequence length="402" mass="46149">MKAYFKFELSQFIKSKKNIAIYVLLLFLACFYALNIAPSYKPIEKVDAKEIEARYLSREAFLSNFTNENRFTGMAGYGLAIYPKWNWLDKSRLDALNDNKLKQYSKFTSEWYIYSNNITYGSEHFFYSPGYYTHGNLYASEDGYYGYLYSASRYQGYAEGKSKLSINVFEERTALQTLQRLLHSYLPMILMICCVFLTVDVVLKDRLNPSLLKGFPISDWKKLIIKGAVSLIGSIGVIVPLSVGLLLIGIRYGFGDFQLPVPIYSYSGEPSYFNKGEFINITMGSYLLENFILLIFCFMFLISLVLLVSMIIKNEFANLLVAAIFIFNEIFYFKRGIGFFYEVENYPTNYVQVGQILSGYRNYIYNSSALNLGNGLTALGMGTGVLLLLIFLISKYKRYKLV</sequence>
<feature type="transmembrane region" description="Helical" evidence="1">
    <location>
        <begin position="316"/>
        <end position="333"/>
    </location>
</feature>
<proteinExistence type="predicted"/>
<evidence type="ECO:0000313" key="2">
    <source>
        <dbReference type="EMBL" id="SOC37383.1"/>
    </source>
</evidence>
<dbReference type="OrthoDB" id="2320684at2"/>
<dbReference type="AlphaFoldDB" id="A0A285U6M6"/>
<dbReference type="Proteomes" id="UP000219252">
    <property type="component" value="Unassembled WGS sequence"/>
</dbReference>
<name>A0A285U6M6_9BACL</name>
<feature type="transmembrane region" description="Helical" evidence="1">
    <location>
        <begin position="185"/>
        <end position="203"/>
    </location>
</feature>
<keyword evidence="1" id="KW-1133">Transmembrane helix</keyword>
<feature type="transmembrane region" description="Helical" evidence="1">
    <location>
        <begin position="375"/>
        <end position="393"/>
    </location>
</feature>
<dbReference type="RefSeq" id="WP_097148813.1">
    <property type="nucleotide sequence ID" value="NZ_OBQC01000003.1"/>
</dbReference>